<organism evidence="4 5">
    <name type="scientific">Kolteria novifilia</name>
    <dbReference type="NCBI Taxonomy" id="2527975"/>
    <lineage>
        <taxon>Bacteria</taxon>
        <taxon>Pseudomonadati</taxon>
        <taxon>Planctomycetota</taxon>
        <taxon>Planctomycetia</taxon>
        <taxon>Kolteriales</taxon>
        <taxon>Kolteriaceae</taxon>
        <taxon>Kolteria</taxon>
    </lineage>
</organism>
<sequence length="396" mass="42736" precursor="true">MTTMTATCLAATLAVSAGSAWQPVTAPVQQPAVSPASTTWVSTSAPVATSPTLQRSVSRKQSWLPRIFKRGERRGGDQAEQATGANDRPSLFGRRQPEPPSDHLLVSRCRGLLRQDRELATSSIHVTSNEGVLTLQGHVITETQKSRAERLAQSTPGITRLDSHLVVRSRSTSSVPWAPARLSTPTNSPGIYRSAGTLRSTGTVRLSAPTIASTSANQPDSSNDRYERIGPTERISGKVGSPMVATYLLRRIPPATTEPAPKPAAQLRLPATLMAQARPTSPPRSPQSTSEWGWNERDPHANHRRPEVLQSGSWGGVQRAQNWLAPAAAGPHTDPRIDAFLASDPRAGNIRYELEKGILTLSGSVPTAEDLYALADDLRRLPGVEIVSFQQLAFER</sequence>
<dbReference type="AlphaFoldDB" id="A0A518BBA4"/>
<feature type="region of interest" description="Disordered" evidence="1">
    <location>
        <begin position="64"/>
        <end position="103"/>
    </location>
</feature>
<dbReference type="PROSITE" id="PS50914">
    <property type="entry name" value="BON"/>
    <property type="match status" value="1"/>
</dbReference>
<accession>A0A518BBA4</accession>
<feature type="domain" description="BON" evidence="3">
    <location>
        <begin position="101"/>
        <end position="169"/>
    </location>
</feature>
<evidence type="ECO:0000313" key="5">
    <source>
        <dbReference type="Proteomes" id="UP000317093"/>
    </source>
</evidence>
<name>A0A518BBA4_9BACT</name>
<dbReference type="Pfam" id="PF04972">
    <property type="entry name" value="BON"/>
    <property type="match status" value="2"/>
</dbReference>
<gene>
    <name evidence="4" type="ORF">Pan216_51600</name>
</gene>
<proteinExistence type="predicted"/>
<keyword evidence="2" id="KW-0732">Signal</keyword>
<feature type="compositionally biased region" description="Polar residues" evidence="1">
    <location>
        <begin position="209"/>
        <end position="221"/>
    </location>
</feature>
<evidence type="ECO:0000256" key="2">
    <source>
        <dbReference type="SAM" id="SignalP"/>
    </source>
</evidence>
<dbReference type="EMBL" id="CP036279">
    <property type="protein sequence ID" value="QDU64271.1"/>
    <property type="molecule type" value="Genomic_DNA"/>
</dbReference>
<dbReference type="OrthoDB" id="870892at2"/>
<evidence type="ECO:0000313" key="4">
    <source>
        <dbReference type="EMBL" id="QDU64271.1"/>
    </source>
</evidence>
<dbReference type="KEGG" id="knv:Pan216_51600"/>
<dbReference type="RefSeq" id="WP_145262353.1">
    <property type="nucleotide sequence ID" value="NZ_CP036279.1"/>
</dbReference>
<protein>
    <submittedName>
        <fullName evidence="4">Periplasmic protein</fullName>
    </submittedName>
</protein>
<evidence type="ECO:0000256" key="1">
    <source>
        <dbReference type="SAM" id="MobiDB-lite"/>
    </source>
</evidence>
<keyword evidence="5" id="KW-1185">Reference proteome</keyword>
<feature type="chain" id="PRO_5021962971" evidence="2">
    <location>
        <begin position="27"/>
        <end position="396"/>
    </location>
</feature>
<feature type="region of interest" description="Disordered" evidence="1">
    <location>
        <begin position="275"/>
        <end position="302"/>
    </location>
</feature>
<feature type="region of interest" description="Disordered" evidence="1">
    <location>
        <begin position="209"/>
        <end position="228"/>
    </location>
</feature>
<dbReference type="InterPro" id="IPR007055">
    <property type="entry name" value="BON_dom"/>
</dbReference>
<dbReference type="Gene3D" id="3.30.1340.30">
    <property type="match status" value="1"/>
</dbReference>
<feature type="signal peptide" evidence="2">
    <location>
        <begin position="1"/>
        <end position="26"/>
    </location>
</feature>
<evidence type="ECO:0000259" key="3">
    <source>
        <dbReference type="PROSITE" id="PS50914"/>
    </source>
</evidence>
<reference evidence="4 5" key="1">
    <citation type="submission" date="2019-02" db="EMBL/GenBank/DDBJ databases">
        <title>Deep-cultivation of Planctomycetes and their phenomic and genomic characterization uncovers novel biology.</title>
        <authorList>
            <person name="Wiegand S."/>
            <person name="Jogler M."/>
            <person name="Boedeker C."/>
            <person name="Pinto D."/>
            <person name="Vollmers J."/>
            <person name="Rivas-Marin E."/>
            <person name="Kohn T."/>
            <person name="Peeters S.H."/>
            <person name="Heuer A."/>
            <person name="Rast P."/>
            <person name="Oberbeckmann S."/>
            <person name="Bunk B."/>
            <person name="Jeske O."/>
            <person name="Meyerdierks A."/>
            <person name="Storesund J.E."/>
            <person name="Kallscheuer N."/>
            <person name="Luecker S."/>
            <person name="Lage O.M."/>
            <person name="Pohl T."/>
            <person name="Merkel B.J."/>
            <person name="Hornburger P."/>
            <person name="Mueller R.-W."/>
            <person name="Bruemmer F."/>
            <person name="Labrenz M."/>
            <person name="Spormann A.M."/>
            <person name="Op den Camp H."/>
            <person name="Overmann J."/>
            <person name="Amann R."/>
            <person name="Jetten M.S.M."/>
            <person name="Mascher T."/>
            <person name="Medema M.H."/>
            <person name="Devos D.P."/>
            <person name="Kaster A.-K."/>
            <person name="Ovreas L."/>
            <person name="Rohde M."/>
            <person name="Galperin M.Y."/>
            <person name="Jogler C."/>
        </authorList>
    </citation>
    <scope>NUCLEOTIDE SEQUENCE [LARGE SCALE GENOMIC DNA]</scope>
    <source>
        <strain evidence="4 5">Pan216</strain>
    </source>
</reference>
<dbReference type="Proteomes" id="UP000317093">
    <property type="component" value="Chromosome"/>
</dbReference>